<organism evidence="4 5">
    <name type="scientific">Adineta ricciae</name>
    <name type="common">Rotifer</name>
    <dbReference type="NCBI Taxonomy" id="249248"/>
    <lineage>
        <taxon>Eukaryota</taxon>
        <taxon>Metazoa</taxon>
        <taxon>Spiralia</taxon>
        <taxon>Gnathifera</taxon>
        <taxon>Rotifera</taxon>
        <taxon>Eurotatoria</taxon>
        <taxon>Bdelloidea</taxon>
        <taxon>Adinetida</taxon>
        <taxon>Adinetidae</taxon>
        <taxon>Adineta</taxon>
    </lineage>
</organism>
<dbReference type="Proteomes" id="UP000663852">
    <property type="component" value="Unassembled WGS sequence"/>
</dbReference>
<evidence type="ECO:0000259" key="2">
    <source>
        <dbReference type="PROSITE" id="PS51059"/>
    </source>
</evidence>
<reference evidence="4" key="1">
    <citation type="submission" date="2021-02" db="EMBL/GenBank/DDBJ databases">
        <authorList>
            <person name="Nowell W R."/>
        </authorList>
    </citation>
    <scope>NUCLEOTIDE SEQUENCE</scope>
</reference>
<dbReference type="PROSITE" id="PS51059">
    <property type="entry name" value="PARP_CATALYTIC"/>
    <property type="match status" value="1"/>
</dbReference>
<dbReference type="InterPro" id="IPR012317">
    <property type="entry name" value="Poly(ADP-ribose)pol_cat_dom"/>
</dbReference>
<keyword evidence="1" id="KW-0808">Transferase</keyword>
<dbReference type="EC" id="2.4.2.-" evidence="1"/>
<keyword evidence="1" id="KW-0328">Glycosyltransferase</keyword>
<sequence length="1590" mass="184528">MAECSSATHNEHTWDECLRKDILHQLETRFSPEYARQLMVTAANYSGESIEKIFRLKREEISNEFEMNLRKQCGDHAINAQTSKEVFSFLHEQLDRRFQVWKAVATSSAEMDKFTRTVRDAEIELKQRLDETCKLTTRMNPLQSETLAISNFENIWNKQFAQIQALFSRPTRWQQIFILICSLYQTFNNIASTDLNKTLHKVLLCLDMDSLNDCKCPTEKLYSLRDMFLCVVSDVKPIVPEPFESQRKKIDYDHLSSFMYLDRQELLNIWLDEAKLKPTGEQNIMEQKYQRICEKIIQEWPLFIQTFQIFEDLMKQFGASFSSRSKNDLTLDALFIQEISAILHSVLKQADSEFNTFQLRMSNDLLDILHAFTMTSIALFYHTQQTRYFDVLVQNVQRDRELMLGYFLRITLPTLDGTANVAKHFLSDICSCLKQSFETEIKKITETEIAKETTDFNRARFAKNIEEKIKLHNRDWLMRYITCPVDLLNEWLDQRSMSFKHTMERHIDYMKSEYCELIDELARIGVTINRLLQSKDVDSTTVIDSLFETSSDIKTESIQNKRFCMALLVFQHLSGQEILNEIKYASGSSCRVNPKWHEILRLPSISSDTLKQAFRSISWKFEVYAAWEIDQLLAKISQQATEAKSLLAKYIDDFKKEIVCLVQRQLRYKQQGCIIQCPGCQRLCDIDHSLYKFLPIGQHENRHCCMPNHHIQAMGGWRHAKTNEACVTSCEQTDNKCIIIDQQSMIQQNWGDFKKKHRDWNFDDAQLRINENNTTIYIWKMIGEQLCEYYGNTMKFVTFEQSLIPDHVFIIYGHSTDLNVEDNSPSQYFLRKIVKRLSQLFTNDDERWSNIEQDLSISIAAFISLIKQVDPTIRTTMIVNDSSATAGSRAVQLEGLDSAGISDLLRNCCRSIDFNGASTLIDDIINKTQIDSQLNRSSRTVILLTYGKSTTLPLPRLLPLTNDFHSKLTSFWIIALDNTNTEPVVKIQHIRSGETILIDESSDLQVAFERIVNDWKSKTSTSLFDNVSENYSTVLLGDQLLPRISTESSYMLDDASKNTSHLSTQKSTTYAETIDFDCISIPCIPEDYIYHEIYDVPLPCQRKHVLPDVLAAIGQQAATTDTTERNTLFIPLPVLSQRSIDHLPTIRIHLQMEPNVFDCDEFLNCLAQDLSIDCNHLVIVEAKQGTVSLTIKLSWDITIDREKVDDIQEKLVSMNIPITTRFAAIKLKQERSNGPISSRQNILVQLEKFNRIDANAIRLTPETIATSLQMSRLRNVQDQTQFQFLQAKSQQIANCLMHAFQECAFEYTLENALLICNIELLNQYKAKYGKEEHTEKILFHGTRKENFQGIFQRNFQYEGINVQRSDDGWFGKGIYFSSSPRKALQYAKSWKFEEFAWIICCVVVTGKSLTITNMDYKGKNMHRDYDSHYVRTKHNGDPVTSKNEPFYEEFVIKNNDRILPLFTVALRRAYRCAIWRDMNIESESNTAFLFDFRLGSPFNIYSVTKSENAFKILEAKRSKNEIRCVVITNGADDGEQFVSRCRRQYPDIQVAVFCKKKDYHKQWTQKLAEPEILVTGNAKEVLQYIKDTLK</sequence>
<protein>
    <recommendedName>
        <fullName evidence="1">Poly [ADP-ribose] polymerase</fullName>
        <shortName evidence="1">PARP</shortName>
        <ecNumber evidence="1">2.4.2.-</ecNumber>
    </recommendedName>
</protein>
<evidence type="ECO:0000313" key="5">
    <source>
        <dbReference type="Proteomes" id="UP000663828"/>
    </source>
</evidence>
<dbReference type="GO" id="GO:1990404">
    <property type="term" value="F:NAD+-protein mono-ADP-ribosyltransferase activity"/>
    <property type="evidence" value="ECO:0007669"/>
    <property type="project" value="TreeGrafter"/>
</dbReference>
<evidence type="ECO:0000313" key="4">
    <source>
        <dbReference type="EMBL" id="CAF1394311.1"/>
    </source>
</evidence>
<dbReference type="GO" id="GO:0005634">
    <property type="term" value="C:nucleus"/>
    <property type="evidence" value="ECO:0007669"/>
    <property type="project" value="TreeGrafter"/>
</dbReference>
<dbReference type="PANTHER" id="PTHR45740">
    <property type="entry name" value="POLY [ADP-RIBOSE] POLYMERASE"/>
    <property type="match status" value="1"/>
</dbReference>
<dbReference type="Pfam" id="PF00644">
    <property type="entry name" value="PARP"/>
    <property type="match status" value="1"/>
</dbReference>
<evidence type="ECO:0000256" key="1">
    <source>
        <dbReference type="RuleBase" id="RU362114"/>
    </source>
</evidence>
<accession>A0A815KU32</accession>
<keyword evidence="1" id="KW-0520">NAD</keyword>
<proteinExistence type="predicted"/>
<dbReference type="EMBL" id="CAJNOR010003252">
    <property type="protein sequence ID" value="CAF1394311.1"/>
    <property type="molecule type" value="Genomic_DNA"/>
</dbReference>
<dbReference type="GO" id="GO:0003950">
    <property type="term" value="F:NAD+ poly-ADP-ribosyltransferase activity"/>
    <property type="evidence" value="ECO:0007669"/>
    <property type="project" value="UniProtKB-UniRule"/>
</dbReference>
<dbReference type="InterPro" id="IPR051712">
    <property type="entry name" value="ARTD-AVP"/>
</dbReference>
<dbReference type="EMBL" id="CAJNOJ010000183">
    <property type="protein sequence ID" value="CAF1256049.1"/>
    <property type="molecule type" value="Genomic_DNA"/>
</dbReference>
<dbReference type="Gene3D" id="3.90.228.10">
    <property type="match status" value="1"/>
</dbReference>
<keyword evidence="5" id="KW-1185">Reference proteome</keyword>
<feature type="domain" description="PARP catalytic" evidence="2">
    <location>
        <begin position="1275"/>
        <end position="1475"/>
    </location>
</feature>
<gene>
    <name evidence="3" type="ORF">EDS130_LOCUS28250</name>
    <name evidence="4" type="ORF">XAT740_LOCUS33782</name>
</gene>
<comment type="caution">
    <text evidence="4">The sequence shown here is derived from an EMBL/GenBank/DDBJ whole genome shotgun (WGS) entry which is preliminary data.</text>
</comment>
<dbReference type="SUPFAM" id="SSF56399">
    <property type="entry name" value="ADP-ribosylation"/>
    <property type="match status" value="1"/>
</dbReference>
<evidence type="ECO:0000313" key="3">
    <source>
        <dbReference type="EMBL" id="CAF1256049.1"/>
    </source>
</evidence>
<dbReference type="Proteomes" id="UP000663828">
    <property type="component" value="Unassembled WGS sequence"/>
</dbReference>
<dbReference type="OrthoDB" id="8062037at2759"/>
<name>A0A815KU32_ADIRI</name>
<dbReference type="PANTHER" id="PTHR45740:SF2">
    <property type="entry name" value="POLY [ADP-RIBOSE] POLYMERASE"/>
    <property type="match status" value="1"/>
</dbReference>